<feature type="region of interest" description="Disordered" evidence="1">
    <location>
        <begin position="240"/>
        <end position="260"/>
    </location>
</feature>
<feature type="compositionally biased region" description="Low complexity" evidence="1">
    <location>
        <begin position="361"/>
        <end position="374"/>
    </location>
</feature>
<evidence type="ECO:0000313" key="5">
    <source>
        <dbReference type="Proteomes" id="UP000566819"/>
    </source>
</evidence>
<protein>
    <submittedName>
        <fullName evidence="4">Uncharacterized protein</fullName>
    </submittedName>
</protein>
<dbReference type="Proteomes" id="UP000566819">
    <property type="component" value="Unassembled WGS sequence"/>
</dbReference>
<feature type="signal peptide" evidence="3">
    <location>
        <begin position="1"/>
        <end position="19"/>
    </location>
</feature>
<feature type="compositionally biased region" description="Basic and acidic residues" evidence="1">
    <location>
        <begin position="393"/>
        <end position="416"/>
    </location>
</feature>
<keyword evidence="5" id="KW-1185">Reference proteome</keyword>
<keyword evidence="3" id="KW-0732">Signal</keyword>
<feature type="transmembrane region" description="Helical" evidence="2">
    <location>
        <begin position="193"/>
        <end position="215"/>
    </location>
</feature>
<evidence type="ECO:0000256" key="1">
    <source>
        <dbReference type="SAM" id="MobiDB-lite"/>
    </source>
</evidence>
<gene>
    <name evidence="4" type="ORF">G7Y89_g12904</name>
</gene>
<comment type="caution">
    <text evidence="4">The sequence shown here is derived from an EMBL/GenBank/DDBJ whole genome shotgun (WGS) entry which is preliminary data.</text>
</comment>
<dbReference type="EMBL" id="JAAMPI010001424">
    <property type="protein sequence ID" value="KAF4625263.1"/>
    <property type="molecule type" value="Genomic_DNA"/>
</dbReference>
<feature type="region of interest" description="Disordered" evidence="1">
    <location>
        <begin position="524"/>
        <end position="573"/>
    </location>
</feature>
<keyword evidence="2" id="KW-0472">Membrane</keyword>
<evidence type="ECO:0000313" key="4">
    <source>
        <dbReference type="EMBL" id="KAF4625263.1"/>
    </source>
</evidence>
<dbReference type="OrthoDB" id="5386093at2759"/>
<proteinExistence type="predicted"/>
<reference evidence="4 5" key="1">
    <citation type="submission" date="2020-03" db="EMBL/GenBank/DDBJ databases">
        <title>Draft Genome Sequence of Cudoniella acicularis.</title>
        <authorList>
            <person name="Buettner E."/>
            <person name="Kellner H."/>
        </authorList>
    </citation>
    <scope>NUCLEOTIDE SEQUENCE [LARGE SCALE GENOMIC DNA]</scope>
    <source>
        <strain evidence="4 5">DSM 108380</strain>
    </source>
</reference>
<feature type="region of interest" description="Disordered" evidence="1">
    <location>
        <begin position="284"/>
        <end position="311"/>
    </location>
</feature>
<feature type="compositionally biased region" description="Polar residues" evidence="1">
    <location>
        <begin position="524"/>
        <end position="543"/>
    </location>
</feature>
<keyword evidence="2" id="KW-0812">Transmembrane</keyword>
<evidence type="ECO:0000256" key="2">
    <source>
        <dbReference type="SAM" id="Phobius"/>
    </source>
</evidence>
<accession>A0A8H4RAB9</accession>
<evidence type="ECO:0000256" key="3">
    <source>
        <dbReference type="SAM" id="SignalP"/>
    </source>
</evidence>
<feature type="chain" id="PRO_5034401082" evidence="3">
    <location>
        <begin position="20"/>
        <end position="599"/>
    </location>
</feature>
<feature type="region of interest" description="Disordered" evidence="1">
    <location>
        <begin position="344"/>
        <end position="446"/>
    </location>
</feature>
<organism evidence="4 5">
    <name type="scientific">Cudoniella acicularis</name>
    <dbReference type="NCBI Taxonomy" id="354080"/>
    <lineage>
        <taxon>Eukaryota</taxon>
        <taxon>Fungi</taxon>
        <taxon>Dikarya</taxon>
        <taxon>Ascomycota</taxon>
        <taxon>Pezizomycotina</taxon>
        <taxon>Leotiomycetes</taxon>
        <taxon>Helotiales</taxon>
        <taxon>Tricladiaceae</taxon>
        <taxon>Cudoniella</taxon>
    </lineage>
</organism>
<dbReference type="AlphaFoldDB" id="A0A8H4RAB9"/>
<keyword evidence="2" id="KW-1133">Transmembrane helix</keyword>
<name>A0A8H4RAB9_9HELO</name>
<sequence length="599" mass="64345">MPTSSIALLLSLAFGLTNAMPWAEAEKTASYQVEEWSPKPTGVVADLAKIFKRDSVDVAIYQKSAGWASTSGLQDNGFTTCSSNSACYQNTYPGNYIHYTCGNAQSATQVVTSYSNQPTDVKLQQVFTGVTFGGMVGNPAATTPSLVTSTPASANTFSSDMGGSAGIVSPVSAGGSTTTAVPGATSSASPGTVAGATISSMAGVAFIAAFCFWLLRRRDKANKEKLAGYFEKDPFARPLGTGQRYSENDFVSPRSGHPDGTRNLHDTMYMGARRGSQHSFSTVAGSNPFADEEPPQHPKDIPQPNNYSDTAFHAAISNGDGISRTPSPYIMTSALATNPYIHEVADTTDPSPYHSTPPPAHTTTSHTTRAITPPILNPFADVAASNPFEDGDHDEKHEHEHEHEYEDSSDHSDNESTHATIPIHPPQSYLPLRRDTPSPSPPEEANLPLVTEIDDFSRVWQETVSTPLSMTNHGDHDSYSHDYTPVAVQTARSIPYGKIVDRSASGRIVNRSVTPAGLRAVRSEVSSLHNTTSMQQQAQNQENGGKRHPTASIISSYQGTLPPPPSLAMKRPDSDMSIARIKTDKFRFERGDFFGDRGV</sequence>